<gene>
    <name evidence="2" type="ORF">JIN81_16665</name>
</gene>
<feature type="transmembrane region" description="Helical" evidence="1">
    <location>
        <begin position="106"/>
        <end position="126"/>
    </location>
</feature>
<evidence type="ECO:0000313" key="2">
    <source>
        <dbReference type="EMBL" id="MBK1828668.1"/>
    </source>
</evidence>
<feature type="transmembrane region" description="Helical" evidence="1">
    <location>
        <begin position="78"/>
        <end position="100"/>
    </location>
</feature>
<keyword evidence="1" id="KW-1133">Transmembrane helix</keyword>
<protein>
    <submittedName>
        <fullName evidence="2">Uncharacterized protein</fullName>
    </submittedName>
</protein>
<dbReference type="Proteomes" id="UP000658278">
    <property type="component" value="Unassembled WGS sequence"/>
</dbReference>
<dbReference type="RefSeq" id="WP_200282551.1">
    <property type="nucleotide sequence ID" value="NZ_JAENII010000015.1"/>
</dbReference>
<name>A0A934RDD7_9BACT</name>
<keyword evidence="1" id="KW-0472">Membrane</keyword>
<dbReference type="AlphaFoldDB" id="A0A934RDD7"/>
<accession>A0A934RDD7</accession>
<reference evidence="2" key="1">
    <citation type="submission" date="2021-01" db="EMBL/GenBank/DDBJ databases">
        <title>Modified the classification status of verrucomicrobia.</title>
        <authorList>
            <person name="Feng X."/>
        </authorList>
    </citation>
    <scope>NUCLEOTIDE SEQUENCE</scope>
    <source>
        <strain evidence="2">KCTC 22201</strain>
    </source>
</reference>
<organism evidence="2 3">
    <name type="scientific">Haloferula rosea</name>
    <dbReference type="NCBI Taxonomy" id="490093"/>
    <lineage>
        <taxon>Bacteria</taxon>
        <taxon>Pseudomonadati</taxon>
        <taxon>Verrucomicrobiota</taxon>
        <taxon>Verrucomicrobiia</taxon>
        <taxon>Verrucomicrobiales</taxon>
        <taxon>Verrucomicrobiaceae</taxon>
        <taxon>Haloferula</taxon>
    </lineage>
</organism>
<evidence type="ECO:0000313" key="3">
    <source>
        <dbReference type="Proteomes" id="UP000658278"/>
    </source>
</evidence>
<proteinExistence type="predicted"/>
<comment type="caution">
    <text evidence="2">The sequence shown here is derived from an EMBL/GenBank/DDBJ whole genome shotgun (WGS) entry which is preliminary data.</text>
</comment>
<feature type="transmembrane region" description="Helical" evidence="1">
    <location>
        <begin position="47"/>
        <end position="66"/>
    </location>
</feature>
<feature type="transmembrane region" description="Helical" evidence="1">
    <location>
        <begin position="7"/>
        <end position="25"/>
    </location>
</feature>
<keyword evidence="1" id="KW-0812">Transmembrane</keyword>
<keyword evidence="3" id="KW-1185">Reference proteome</keyword>
<sequence length="137" mass="15394">MTQRHRIAFALMMLGVALYAFFHLWKNGWVVWLFIIDLVSMPEYRDFATSAAIAAFVSLPIAMLGAPCCLPFLSRSRLLHLMLAGFALFDGLCFSALWIFSDEFRSPPILVLAMTPFLTLAGILLIKPVERADIPEN</sequence>
<evidence type="ECO:0000256" key="1">
    <source>
        <dbReference type="SAM" id="Phobius"/>
    </source>
</evidence>
<dbReference type="EMBL" id="JAENII010000015">
    <property type="protein sequence ID" value="MBK1828668.1"/>
    <property type="molecule type" value="Genomic_DNA"/>
</dbReference>